<dbReference type="OrthoDB" id="2017423at2759"/>
<dbReference type="AlphaFoldDB" id="A0A2U1LQY7"/>
<sequence length="66" mass="6964">MSSRSKGLRIAMNGRNPNRIGKKGGEGDALDLPLAMSIAAFVAQKGFTGYECYLIDGGGSVAPYRK</sequence>
<protein>
    <submittedName>
        <fullName evidence="2">CPR5 protein</fullName>
    </submittedName>
</protein>
<keyword evidence="3" id="KW-1185">Reference proteome</keyword>
<name>A0A2U1LQY7_ARTAN</name>
<evidence type="ECO:0000313" key="3">
    <source>
        <dbReference type="Proteomes" id="UP000245207"/>
    </source>
</evidence>
<organism evidence="2 3">
    <name type="scientific">Artemisia annua</name>
    <name type="common">Sweet wormwood</name>
    <dbReference type="NCBI Taxonomy" id="35608"/>
    <lineage>
        <taxon>Eukaryota</taxon>
        <taxon>Viridiplantae</taxon>
        <taxon>Streptophyta</taxon>
        <taxon>Embryophyta</taxon>
        <taxon>Tracheophyta</taxon>
        <taxon>Spermatophyta</taxon>
        <taxon>Magnoliopsida</taxon>
        <taxon>eudicotyledons</taxon>
        <taxon>Gunneridae</taxon>
        <taxon>Pentapetalae</taxon>
        <taxon>asterids</taxon>
        <taxon>campanulids</taxon>
        <taxon>Asterales</taxon>
        <taxon>Asteraceae</taxon>
        <taxon>Asteroideae</taxon>
        <taxon>Anthemideae</taxon>
        <taxon>Artemisiinae</taxon>
        <taxon>Artemisia</taxon>
    </lineage>
</organism>
<evidence type="ECO:0000256" key="1">
    <source>
        <dbReference type="SAM" id="MobiDB-lite"/>
    </source>
</evidence>
<feature type="region of interest" description="Disordered" evidence="1">
    <location>
        <begin position="1"/>
        <end position="24"/>
    </location>
</feature>
<evidence type="ECO:0000313" key="2">
    <source>
        <dbReference type="EMBL" id="PWA51394.1"/>
    </source>
</evidence>
<comment type="caution">
    <text evidence="2">The sequence shown here is derived from an EMBL/GenBank/DDBJ whole genome shotgun (WGS) entry which is preliminary data.</text>
</comment>
<dbReference type="Proteomes" id="UP000245207">
    <property type="component" value="Unassembled WGS sequence"/>
</dbReference>
<reference evidence="2 3" key="1">
    <citation type="journal article" date="2018" name="Mol. Plant">
        <title>The genome of Artemisia annua provides insight into the evolution of Asteraceae family and artemisinin biosynthesis.</title>
        <authorList>
            <person name="Shen Q."/>
            <person name="Zhang L."/>
            <person name="Liao Z."/>
            <person name="Wang S."/>
            <person name="Yan T."/>
            <person name="Shi P."/>
            <person name="Liu M."/>
            <person name="Fu X."/>
            <person name="Pan Q."/>
            <person name="Wang Y."/>
            <person name="Lv Z."/>
            <person name="Lu X."/>
            <person name="Zhang F."/>
            <person name="Jiang W."/>
            <person name="Ma Y."/>
            <person name="Chen M."/>
            <person name="Hao X."/>
            <person name="Li L."/>
            <person name="Tang Y."/>
            <person name="Lv G."/>
            <person name="Zhou Y."/>
            <person name="Sun X."/>
            <person name="Brodelius P.E."/>
            <person name="Rose J.K.C."/>
            <person name="Tang K."/>
        </authorList>
    </citation>
    <scope>NUCLEOTIDE SEQUENCE [LARGE SCALE GENOMIC DNA]</scope>
    <source>
        <strain evidence="3">cv. Huhao1</strain>
        <tissue evidence="2">Leaf</tissue>
    </source>
</reference>
<accession>A0A2U1LQY7</accession>
<dbReference type="EMBL" id="PKPP01008174">
    <property type="protein sequence ID" value="PWA51394.1"/>
    <property type="molecule type" value="Genomic_DNA"/>
</dbReference>
<proteinExistence type="predicted"/>
<gene>
    <name evidence="2" type="ORF">CTI12_AA465190</name>
</gene>